<keyword evidence="9" id="KW-0233">DNA recombination</keyword>
<reference evidence="16" key="1">
    <citation type="submission" date="2020-01" db="EMBL/GenBank/DDBJ databases">
        <title>Genome Sequencing of Three Apophysomyces-Like Fungal Strains Confirms a Novel Fungal Genus in the Mucoromycota with divergent Burkholderia-like Endosymbiotic Bacteria.</title>
        <authorList>
            <person name="Stajich J.E."/>
            <person name="Macias A.M."/>
            <person name="Carter-House D."/>
            <person name="Lovett B."/>
            <person name="Kasson L.R."/>
            <person name="Berry K."/>
            <person name="Grigoriev I."/>
            <person name="Chang Y."/>
            <person name="Spatafora J."/>
            <person name="Kasson M.T."/>
        </authorList>
    </citation>
    <scope>NUCLEOTIDE SEQUENCE</scope>
    <source>
        <strain evidence="16">NRRL A-21654</strain>
    </source>
</reference>
<dbReference type="Proteomes" id="UP000605846">
    <property type="component" value="Unassembled WGS sequence"/>
</dbReference>
<dbReference type="GO" id="GO:0003684">
    <property type="term" value="F:damaged DNA binding"/>
    <property type="evidence" value="ECO:0007669"/>
    <property type="project" value="TreeGrafter"/>
</dbReference>
<feature type="region of interest" description="Disordered" evidence="13">
    <location>
        <begin position="1"/>
        <end position="48"/>
    </location>
</feature>
<feature type="compositionally biased region" description="Acidic residues" evidence="13">
    <location>
        <begin position="20"/>
        <end position="36"/>
    </location>
</feature>
<dbReference type="GO" id="GO:0035861">
    <property type="term" value="C:site of double-strand break"/>
    <property type="evidence" value="ECO:0007669"/>
    <property type="project" value="TreeGrafter"/>
</dbReference>
<evidence type="ECO:0000313" key="17">
    <source>
        <dbReference type="Proteomes" id="UP000605846"/>
    </source>
</evidence>
<name>A0A8H7BIM8_9FUNG</name>
<comment type="caution">
    <text evidence="16">The sequence shown here is derived from an EMBL/GenBank/DDBJ whole genome shotgun (WGS) entry which is preliminary data.</text>
</comment>
<feature type="coiled-coil region" evidence="12">
    <location>
        <begin position="711"/>
        <end position="851"/>
    </location>
</feature>
<evidence type="ECO:0000256" key="6">
    <source>
        <dbReference type="ARBA" id="ARBA00022763"/>
    </source>
</evidence>
<evidence type="ECO:0000256" key="4">
    <source>
        <dbReference type="ARBA" id="ARBA00022454"/>
    </source>
</evidence>
<evidence type="ECO:0000256" key="11">
    <source>
        <dbReference type="ARBA" id="ARBA00023242"/>
    </source>
</evidence>
<comment type="subcellular location">
    <subcellularLocation>
        <location evidence="2">Chromosome</location>
    </subcellularLocation>
    <subcellularLocation>
        <location evidence="1">Nucleus</location>
    </subcellularLocation>
</comment>
<keyword evidence="4" id="KW-0158">Chromosome</keyword>
<sequence>MSGANGSRKKTRLVSHSSEEEVSDSDDLELKDEPEVEVTGSRQTQKPMELHDSGTIARVEVVNFMCHKYLKVDFGPKMNFVIGHNGSGKSAILTAITIALGAKANSTNRGKNLSSLIREGANAAEVTVRITNKGPDAFRHEIYGDFIQVERKIMKDGIGGYKIKNASGKTISTKRDELTAICDHMSIQVDNPLIVLSQDNARQFLNSSSPQDKYKLFMRGTQLAQLFEDYNVVRESMDTAKATIERKKQYLPDLYKKAKETERRYKEILETREIESKIDDLNNELVWAQIINKEKEVENARKDVTLAQKQIDATKEKIAVSNNKIGRFIEEIQEVQVQIDNFRNNNKPNLEEKRKLATEKISQETRVHELQADIREINEYFKQSKNRLKRCEQNLAAEMAKLESNNQSKRDAITEKIKELDESKHTKLKKKEALQSEIIELERRQQDAQEQKNEVEQKLSAASHQRDELKKRIINLRAQKEDKMRAYGQSMPEVLKDIEAETRWKMGKPVGPFGAYITLNYPEYADVLELVLNRQMISFVVQCFEDKALLSRILQRRRMDQTPIVIAKRDLFDYSEGEPDEKYLTILRALTFKDEWVKRQLIISSNIEQTLLMSDRAEADKVMYNRPWNIKKCYTSKGHSVGAKQGMRTDALPKMGGPSRFKTDVEPEIRKAETQFKEICETGRRLKEEYQKYDDAERILRGKVNACRNAIYQTDNEVRQVNNEIQRLKDSIKEDEPVNIAAFEQEKEELERERKVYVKQFTEVNSDLQAVQDALDRINQRLGELNGDENQQREKLRSFQEEIQKIEEMKLKEMQNKNALQERLDQRITRLESFRNVVLQLEKTCEEWKRQAQDEYPERVETKLTPQELQRKIEHLEVLREEKEKAVGGSLEEVEKEAKDALMAWSEAKSTLSSMEVLLHNLKKTLDERMVRWDNFRMYMSLSAMGHFTYYMHKRGDSGQLRFYHEKERLEIRVATGDQFRKGGSRKKDSKSLSGGEKSFSQISLLLSLWHGIASPILCLDEFDVYMDAVNRKQSMKMMLDSASENSSQYILITPQEASNMQPGPLVTIHRLADPERRQ</sequence>
<evidence type="ECO:0000256" key="3">
    <source>
        <dbReference type="ARBA" id="ARBA00006793"/>
    </source>
</evidence>
<dbReference type="InterPro" id="IPR038729">
    <property type="entry name" value="Rad50/SbcC_AAA"/>
</dbReference>
<dbReference type="InterPro" id="IPR027417">
    <property type="entry name" value="P-loop_NTPase"/>
</dbReference>
<dbReference type="AlphaFoldDB" id="A0A8H7BIM8"/>
<dbReference type="GO" id="GO:0005634">
    <property type="term" value="C:nucleus"/>
    <property type="evidence" value="ECO:0007669"/>
    <property type="project" value="UniProtKB-SubCell"/>
</dbReference>
<evidence type="ECO:0000259" key="14">
    <source>
        <dbReference type="Pfam" id="PF02463"/>
    </source>
</evidence>
<keyword evidence="11" id="KW-0539">Nucleus</keyword>
<feature type="coiled-coil region" evidence="12">
    <location>
        <begin position="374"/>
        <end position="486"/>
    </location>
</feature>
<evidence type="ECO:0000256" key="9">
    <source>
        <dbReference type="ARBA" id="ARBA00023172"/>
    </source>
</evidence>
<dbReference type="PANTHER" id="PTHR19306:SF6">
    <property type="entry name" value="STRUCTURAL MAINTENANCE OF CHROMOSOMES PROTEIN 6"/>
    <property type="match status" value="1"/>
</dbReference>
<evidence type="ECO:0000256" key="10">
    <source>
        <dbReference type="ARBA" id="ARBA00023204"/>
    </source>
</evidence>
<feature type="domain" description="Rad50/SbcC-type AAA" evidence="15">
    <location>
        <begin position="59"/>
        <end position="285"/>
    </location>
</feature>
<dbReference type="Pfam" id="PF13476">
    <property type="entry name" value="AAA_23"/>
    <property type="match status" value="1"/>
</dbReference>
<proteinExistence type="inferred from homology"/>
<dbReference type="GO" id="GO:0030915">
    <property type="term" value="C:Smc5-Smc6 complex"/>
    <property type="evidence" value="ECO:0007669"/>
    <property type="project" value="TreeGrafter"/>
</dbReference>
<dbReference type="GO" id="GO:0003697">
    <property type="term" value="F:single-stranded DNA binding"/>
    <property type="evidence" value="ECO:0007669"/>
    <property type="project" value="TreeGrafter"/>
</dbReference>
<keyword evidence="7" id="KW-0067">ATP-binding</keyword>
<keyword evidence="8 12" id="KW-0175">Coiled coil</keyword>
<protein>
    <submittedName>
        <fullName evidence="16">Structural maintenance of chromosomes protein 6</fullName>
    </submittedName>
</protein>
<evidence type="ECO:0000256" key="12">
    <source>
        <dbReference type="SAM" id="Coils"/>
    </source>
</evidence>
<dbReference type="GO" id="GO:0016887">
    <property type="term" value="F:ATP hydrolysis activity"/>
    <property type="evidence" value="ECO:0007669"/>
    <property type="project" value="InterPro"/>
</dbReference>
<dbReference type="GO" id="GO:0005524">
    <property type="term" value="F:ATP binding"/>
    <property type="evidence" value="ECO:0007669"/>
    <property type="project" value="UniProtKB-KW"/>
</dbReference>
<dbReference type="GO" id="GO:0000724">
    <property type="term" value="P:double-strand break repair via homologous recombination"/>
    <property type="evidence" value="ECO:0007669"/>
    <property type="project" value="TreeGrafter"/>
</dbReference>
<evidence type="ECO:0000313" key="16">
    <source>
        <dbReference type="EMBL" id="KAF7722745.1"/>
    </source>
</evidence>
<evidence type="ECO:0000256" key="8">
    <source>
        <dbReference type="ARBA" id="ARBA00023054"/>
    </source>
</evidence>
<dbReference type="Gene3D" id="3.40.50.300">
    <property type="entry name" value="P-loop containing nucleotide triphosphate hydrolases"/>
    <property type="match status" value="2"/>
</dbReference>
<dbReference type="InterPro" id="IPR003395">
    <property type="entry name" value="RecF/RecN/SMC_N"/>
</dbReference>
<keyword evidence="17" id="KW-1185">Reference proteome</keyword>
<dbReference type="PANTHER" id="PTHR19306">
    <property type="entry name" value="STRUCTURAL MAINTENANCE OF CHROMOSOMES 5,6 SMC5, SMC6"/>
    <property type="match status" value="1"/>
</dbReference>
<evidence type="ECO:0000256" key="7">
    <source>
        <dbReference type="ARBA" id="ARBA00022840"/>
    </source>
</evidence>
<evidence type="ECO:0000256" key="13">
    <source>
        <dbReference type="SAM" id="MobiDB-lite"/>
    </source>
</evidence>
<comment type="similarity">
    <text evidence="3">Belongs to the SMC family. SMC6 subfamily.</text>
</comment>
<feature type="domain" description="RecF/RecN/SMC N-terminal" evidence="14">
    <location>
        <begin position="316"/>
        <end position="1058"/>
    </location>
</feature>
<evidence type="ECO:0000256" key="1">
    <source>
        <dbReference type="ARBA" id="ARBA00004123"/>
    </source>
</evidence>
<dbReference type="Pfam" id="PF02463">
    <property type="entry name" value="SMC_N"/>
    <property type="match status" value="1"/>
</dbReference>
<keyword evidence="10" id="KW-0234">DNA repair</keyword>
<gene>
    <name evidence="16" type="primary">SMC6_1</name>
    <name evidence="16" type="ORF">EC973_002729</name>
</gene>
<keyword evidence="5" id="KW-0547">Nucleotide-binding</keyword>
<feature type="coiled-coil region" evidence="12">
    <location>
        <begin position="290"/>
        <end position="345"/>
    </location>
</feature>
<evidence type="ECO:0000256" key="5">
    <source>
        <dbReference type="ARBA" id="ARBA00022741"/>
    </source>
</evidence>
<keyword evidence="6" id="KW-0227">DNA damage</keyword>
<dbReference type="EMBL" id="JABAYA010000179">
    <property type="protein sequence ID" value="KAF7722745.1"/>
    <property type="molecule type" value="Genomic_DNA"/>
</dbReference>
<dbReference type="SUPFAM" id="SSF52540">
    <property type="entry name" value="P-loop containing nucleoside triphosphate hydrolases"/>
    <property type="match status" value="2"/>
</dbReference>
<dbReference type="OrthoDB" id="10072614at2759"/>
<evidence type="ECO:0000256" key="2">
    <source>
        <dbReference type="ARBA" id="ARBA00004286"/>
    </source>
</evidence>
<accession>A0A8H7BIM8</accession>
<evidence type="ECO:0000259" key="15">
    <source>
        <dbReference type="Pfam" id="PF13476"/>
    </source>
</evidence>
<organism evidence="16 17">
    <name type="scientific">Apophysomyces ossiformis</name>
    <dbReference type="NCBI Taxonomy" id="679940"/>
    <lineage>
        <taxon>Eukaryota</taxon>
        <taxon>Fungi</taxon>
        <taxon>Fungi incertae sedis</taxon>
        <taxon>Mucoromycota</taxon>
        <taxon>Mucoromycotina</taxon>
        <taxon>Mucoromycetes</taxon>
        <taxon>Mucorales</taxon>
        <taxon>Mucorineae</taxon>
        <taxon>Mucoraceae</taxon>
        <taxon>Apophysomyces</taxon>
    </lineage>
</organism>